<accession>A0AAN8AMM3</accession>
<reference evidence="1 2" key="2">
    <citation type="journal article" date="2023" name="Mol. Biol. Evol.">
        <title>Genomics of Secondarily Temperate Adaptation in the Only Non-Antarctic Icefish.</title>
        <authorList>
            <person name="Rivera-Colon A.G."/>
            <person name="Rayamajhi N."/>
            <person name="Minhas B.F."/>
            <person name="Madrigal G."/>
            <person name="Bilyk K.T."/>
            <person name="Yoon V."/>
            <person name="Hune M."/>
            <person name="Gregory S."/>
            <person name="Cheng C.H.C."/>
            <person name="Catchen J.M."/>
        </authorList>
    </citation>
    <scope>NUCLEOTIDE SEQUENCE [LARGE SCALE GENOMIC DNA]</scope>
    <source>
        <strain evidence="1">JMC-PN-2008</strain>
    </source>
</reference>
<evidence type="ECO:0000313" key="2">
    <source>
        <dbReference type="Proteomes" id="UP001346869"/>
    </source>
</evidence>
<comment type="caution">
    <text evidence="1">The sequence shown here is derived from an EMBL/GenBank/DDBJ whole genome shotgun (WGS) entry which is preliminary data.</text>
</comment>
<evidence type="ECO:0000313" key="1">
    <source>
        <dbReference type="EMBL" id="KAK5860453.1"/>
    </source>
</evidence>
<dbReference type="AlphaFoldDB" id="A0AAN8AMM3"/>
<organism evidence="1 2">
    <name type="scientific">Eleginops maclovinus</name>
    <name type="common">Patagonian blennie</name>
    <name type="synonym">Eleginus maclovinus</name>
    <dbReference type="NCBI Taxonomy" id="56733"/>
    <lineage>
        <taxon>Eukaryota</taxon>
        <taxon>Metazoa</taxon>
        <taxon>Chordata</taxon>
        <taxon>Craniata</taxon>
        <taxon>Vertebrata</taxon>
        <taxon>Euteleostomi</taxon>
        <taxon>Actinopterygii</taxon>
        <taxon>Neopterygii</taxon>
        <taxon>Teleostei</taxon>
        <taxon>Neoteleostei</taxon>
        <taxon>Acanthomorphata</taxon>
        <taxon>Eupercaria</taxon>
        <taxon>Perciformes</taxon>
        <taxon>Notothenioidei</taxon>
        <taxon>Eleginopidae</taxon>
        <taxon>Eleginops</taxon>
    </lineage>
</organism>
<sequence>MITRSARRPALVTSSLIGAEGRQSAANEEEALVMTLSHDSEDLIQSEGVRWIYNAVSTVINTIQQTLVGSGRGPLPPA</sequence>
<reference evidence="1 2" key="1">
    <citation type="journal article" date="2023" name="Genes (Basel)">
        <title>Chromosome-Level Genome Assembly and Circadian Gene Repertoire of the Patagonia Blennie Eleginops maclovinus-The Closest Ancestral Proxy of Antarctic Cryonotothenioids.</title>
        <authorList>
            <person name="Cheng C.C."/>
            <person name="Rivera-Colon A.G."/>
            <person name="Minhas B.F."/>
            <person name="Wilson L."/>
            <person name="Rayamajhi N."/>
            <person name="Vargas-Chacoff L."/>
            <person name="Catchen J.M."/>
        </authorList>
    </citation>
    <scope>NUCLEOTIDE SEQUENCE [LARGE SCALE GENOMIC DNA]</scope>
    <source>
        <strain evidence="1">JMC-PN-2008</strain>
    </source>
</reference>
<gene>
    <name evidence="1" type="ORF">PBY51_021928</name>
</gene>
<keyword evidence="2" id="KW-1185">Reference proteome</keyword>
<dbReference type="Proteomes" id="UP001346869">
    <property type="component" value="Unassembled WGS sequence"/>
</dbReference>
<dbReference type="EMBL" id="JAUZQC010000014">
    <property type="protein sequence ID" value="KAK5860453.1"/>
    <property type="molecule type" value="Genomic_DNA"/>
</dbReference>
<proteinExistence type="predicted"/>
<name>A0AAN8AMM3_ELEMC</name>
<protein>
    <submittedName>
        <fullName evidence="1">Uncharacterized protein</fullName>
    </submittedName>
</protein>